<keyword evidence="6" id="KW-0788">Thiol protease</keyword>
<dbReference type="GO" id="GO:0006915">
    <property type="term" value="P:apoptotic process"/>
    <property type="evidence" value="ECO:0007669"/>
    <property type="project" value="UniProtKB-KW"/>
</dbReference>
<dbReference type="SUPFAM" id="SSF47986">
    <property type="entry name" value="DEATH domain"/>
    <property type="match status" value="2"/>
</dbReference>
<feature type="non-terminal residue" evidence="12">
    <location>
        <position position="1"/>
    </location>
</feature>
<dbReference type="InterPro" id="IPR001875">
    <property type="entry name" value="DED_dom"/>
</dbReference>
<keyword evidence="13" id="KW-1185">Reference proteome</keyword>
<dbReference type="PROSITE" id="PS01122">
    <property type="entry name" value="CASPASE_CYS"/>
    <property type="match status" value="1"/>
</dbReference>
<dbReference type="InterPro" id="IPR001309">
    <property type="entry name" value="Pept_C14_p20"/>
</dbReference>
<organism evidence="12 13">
    <name type="scientific">Ceuthmochares aereus</name>
    <dbReference type="NCBI Taxonomy" id="1961834"/>
    <lineage>
        <taxon>Eukaryota</taxon>
        <taxon>Metazoa</taxon>
        <taxon>Chordata</taxon>
        <taxon>Craniata</taxon>
        <taxon>Vertebrata</taxon>
        <taxon>Euteleostomi</taxon>
        <taxon>Archelosauria</taxon>
        <taxon>Archosauria</taxon>
        <taxon>Dinosauria</taxon>
        <taxon>Saurischia</taxon>
        <taxon>Theropoda</taxon>
        <taxon>Coelurosauria</taxon>
        <taxon>Aves</taxon>
        <taxon>Neognathae</taxon>
        <taxon>Neoaves</taxon>
        <taxon>Otidimorphae</taxon>
        <taxon>Cuculiformes</taxon>
        <taxon>Cuculidae</taxon>
        <taxon>Ceuthmochares</taxon>
    </lineage>
</organism>
<dbReference type="OrthoDB" id="6114029at2759"/>
<comment type="caution">
    <text evidence="12">The sequence shown here is derived from an EMBL/GenBank/DDBJ whole genome shotgun (WGS) entry which is preliminary data.</text>
</comment>
<evidence type="ECO:0000256" key="6">
    <source>
        <dbReference type="ARBA" id="ARBA00022807"/>
    </source>
</evidence>
<dbReference type="Pfam" id="PF01335">
    <property type="entry name" value="DED"/>
    <property type="match status" value="2"/>
</dbReference>
<feature type="non-terminal residue" evidence="12">
    <location>
        <position position="530"/>
    </location>
</feature>
<feature type="domain" description="DED" evidence="9">
    <location>
        <begin position="115"/>
        <end position="190"/>
    </location>
</feature>
<evidence type="ECO:0000259" key="9">
    <source>
        <dbReference type="PROSITE" id="PS50168"/>
    </source>
</evidence>
<dbReference type="InterPro" id="IPR029030">
    <property type="entry name" value="Caspase-like_dom_sf"/>
</dbReference>
<dbReference type="InterPro" id="IPR015917">
    <property type="entry name" value="Pept_C14A"/>
</dbReference>
<dbReference type="Pfam" id="PF00656">
    <property type="entry name" value="Peptidase_C14"/>
    <property type="match status" value="1"/>
</dbReference>
<dbReference type="InterPro" id="IPR002138">
    <property type="entry name" value="Pept_C14_p10"/>
</dbReference>
<keyword evidence="2" id="KW-0645">Protease</keyword>
<dbReference type="GO" id="GO:0051604">
    <property type="term" value="P:protein maturation"/>
    <property type="evidence" value="ECO:0007669"/>
    <property type="project" value="UniProtKB-ARBA"/>
</dbReference>
<dbReference type="Gene3D" id="1.10.533.10">
    <property type="entry name" value="Death Domain, Fas"/>
    <property type="match status" value="2"/>
</dbReference>
<evidence type="ECO:0000256" key="4">
    <source>
        <dbReference type="ARBA" id="ARBA00022737"/>
    </source>
</evidence>
<dbReference type="InterPro" id="IPR033139">
    <property type="entry name" value="Caspase_cys_AS"/>
</dbReference>
<dbReference type="PANTHER" id="PTHR48169:SF7">
    <property type="entry name" value="CASPASE 10"/>
    <property type="match status" value="1"/>
</dbReference>
<accession>A0A7L4JZS0</accession>
<dbReference type="SUPFAM" id="SSF52129">
    <property type="entry name" value="Caspase-like"/>
    <property type="match status" value="1"/>
</dbReference>
<name>A0A7L4JZS0_9AVES</name>
<dbReference type="SMART" id="SM00115">
    <property type="entry name" value="CASc"/>
    <property type="match status" value="1"/>
</dbReference>
<dbReference type="PROSITE" id="PS50208">
    <property type="entry name" value="CASPASE_P20"/>
    <property type="match status" value="1"/>
</dbReference>
<evidence type="ECO:0000313" key="12">
    <source>
        <dbReference type="EMBL" id="NXY45937.1"/>
    </source>
</evidence>
<dbReference type="InterPro" id="IPR016129">
    <property type="entry name" value="Caspase_his_AS"/>
</dbReference>
<protein>
    <submittedName>
        <fullName evidence="12">CASPA protein</fullName>
    </submittedName>
</protein>
<dbReference type="CDD" id="cd08814">
    <property type="entry name" value="DED_Caspase_10_r2"/>
    <property type="match status" value="1"/>
</dbReference>
<dbReference type="FunFam" id="1.10.533.10:FF:000038">
    <property type="entry name" value="Caspase 10"/>
    <property type="match status" value="1"/>
</dbReference>
<dbReference type="PROSITE" id="PS50207">
    <property type="entry name" value="CASPASE_P10"/>
    <property type="match status" value="1"/>
</dbReference>
<dbReference type="GO" id="GO:0004197">
    <property type="term" value="F:cysteine-type endopeptidase activity"/>
    <property type="evidence" value="ECO:0007669"/>
    <property type="project" value="InterPro"/>
</dbReference>
<feature type="domain" description="DED" evidence="9">
    <location>
        <begin position="20"/>
        <end position="98"/>
    </location>
</feature>
<feature type="domain" description="Caspase family p10" evidence="10">
    <location>
        <begin position="434"/>
        <end position="521"/>
    </location>
</feature>
<proteinExistence type="inferred from homology"/>
<evidence type="ECO:0000259" key="10">
    <source>
        <dbReference type="PROSITE" id="PS50207"/>
    </source>
</evidence>
<comment type="similarity">
    <text evidence="1 8">Belongs to the peptidase C14A family.</text>
</comment>
<keyword evidence="5" id="KW-0378">Hydrolase</keyword>
<dbReference type="Proteomes" id="UP000519239">
    <property type="component" value="Unassembled WGS sequence"/>
</dbReference>
<keyword evidence="3" id="KW-0053">Apoptosis</keyword>
<evidence type="ECO:0000256" key="8">
    <source>
        <dbReference type="RuleBase" id="RU003971"/>
    </source>
</evidence>
<dbReference type="GO" id="GO:0006508">
    <property type="term" value="P:proteolysis"/>
    <property type="evidence" value="ECO:0007669"/>
    <property type="project" value="UniProtKB-KW"/>
</dbReference>
<dbReference type="InterPro" id="IPR035701">
    <property type="entry name" value="CASP10_DED2"/>
</dbReference>
<dbReference type="EMBL" id="VWPQ01004212">
    <property type="protein sequence ID" value="NXY45937.1"/>
    <property type="molecule type" value="Genomic_DNA"/>
</dbReference>
<dbReference type="SMART" id="SM00031">
    <property type="entry name" value="DED"/>
    <property type="match status" value="2"/>
</dbReference>
<feature type="domain" description="Caspase family p20" evidence="11">
    <location>
        <begin position="285"/>
        <end position="409"/>
    </location>
</feature>
<dbReference type="GO" id="GO:0005737">
    <property type="term" value="C:cytoplasm"/>
    <property type="evidence" value="ECO:0007669"/>
    <property type="project" value="UniProtKB-ARBA"/>
</dbReference>
<dbReference type="AlphaFoldDB" id="A0A7L4JZS0"/>
<keyword evidence="7" id="KW-0865">Zymogen</keyword>
<dbReference type="FunFam" id="3.40.50.1460:FF:000014">
    <property type="entry name" value="Caspase 10, apoptosis-related cysteine peptidase"/>
    <property type="match status" value="1"/>
</dbReference>
<dbReference type="GO" id="GO:0042981">
    <property type="term" value="P:regulation of apoptotic process"/>
    <property type="evidence" value="ECO:0007669"/>
    <property type="project" value="InterPro"/>
</dbReference>
<sequence length="530" mass="60474">LLSGRETVGSSNMEDDVNLKFLQQLLLIGENLVAEDVSALKFLCIDLLPFGKLENVKSAMDIFQFLMDEDYLNKEDTFLLAELLYRMRCYSLLRKLSYTKDKVQECLHEKGRVSPYRQMLYELSLNITNEMLKDIIFVLRDCLPKRQTTLSALELLIFLEKQGLLSENNVQKLEEVCMYVSPDLLEIVNCYKRTKVCNFPSFNVLWSNYKHTGEKCLCVLKFFELSEQLECFRESFNLGGQKLTSIDGCCGAKTGVIPLTLSTQQCISFSLSFLQKRSYKMDGPHRGFCLVINNVNFGSSLPKRTGSCRDAEELQRVFTWLGLDVKIYEDLTSQQIEDLMLTWQRLPDHKDRDCFICCILSHGESGAIYGNDAKVVSIRKIMSHFTAKQCPQLAEKPKLFFIQACQGRAIQCPVYIEADAQTPALSSMQQSLSLSESIPEEADFLLGMATINGYVSFRHTEEGTWYIQALCSNLQLLVPRGEDILSILTEVNEEVGRRVDRLGTKKQMPQPAYTLRRKVIFPIPKEPPPS</sequence>
<dbReference type="CDD" id="cd00032">
    <property type="entry name" value="CASc"/>
    <property type="match status" value="1"/>
</dbReference>
<evidence type="ECO:0000256" key="5">
    <source>
        <dbReference type="ARBA" id="ARBA00022801"/>
    </source>
</evidence>
<reference evidence="12 13" key="1">
    <citation type="submission" date="2019-09" db="EMBL/GenBank/DDBJ databases">
        <title>Bird 10,000 Genomes (B10K) Project - Family phase.</title>
        <authorList>
            <person name="Zhang G."/>
        </authorList>
    </citation>
    <scope>NUCLEOTIDE SEQUENCE [LARGE SCALE GENOMIC DNA]</scope>
    <source>
        <strain evidence="12">B10K-CU-031-02</strain>
        <tissue evidence="12">Muscle</tissue>
    </source>
</reference>
<evidence type="ECO:0000256" key="1">
    <source>
        <dbReference type="ARBA" id="ARBA00010134"/>
    </source>
</evidence>
<evidence type="ECO:0000259" key="11">
    <source>
        <dbReference type="PROSITE" id="PS50208"/>
    </source>
</evidence>
<dbReference type="PROSITE" id="PS50168">
    <property type="entry name" value="DED"/>
    <property type="match status" value="2"/>
</dbReference>
<evidence type="ECO:0000256" key="2">
    <source>
        <dbReference type="ARBA" id="ARBA00022670"/>
    </source>
</evidence>
<gene>
    <name evidence="12" type="primary">Casp10</name>
    <name evidence="12" type="ORF">CEUAER_R10463</name>
</gene>
<dbReference type="Gene3D" id="3.40.50.1460">
    <property type="match status" value="1"/>
</dbReference>
<evidence type="ECO:0000313" key="13">
    <source>
        <dbReference type="Proteomes" id="UP000519239"/>
    </source>
</evidence>
<dbReference type="InterPro" id="IPR011600">
    <property type="entry name" value="Pept_C14_caspase"/>
</dbReference>
<keyword evidence="4" id="KW-0677">Repeat</keyword>
<evidence type="ECO:0000256" key="7">
    <source>
        <dbReference type="ARBA" id="ARBA00023145"/>
    </source>
</evidence>
<dbReference type="PROSITE" id="PS01121">
    <property type="entry name" value="CASPASE_HIS"/>
    <property type="match status" value="1"/>
</dbReference>
<dbReference type="InterPro" id="IPR011029">
    <property type="entry name" value="DEATH-like_dom_sf"/>
</dbReference>
<dbReference type="PRINTS" id="PR00376">
    <property type="entry name" value="IL1BCENZYME"/>
</dbReference>
<evidence type="ECO:0000256" key="3">
    <source>
        <dbReference type="ARBA" id="ARBA00022703"/>
    </source>
</evidence>
<dbReference type="PANTHER" id="PTHR48169">
    <property type="entry name" value="DED DOMAIN-CONTAINING PROTEIN"/>
    <property type="match status" value="1"/>
</dbReference>